<dbReference type="OrthoDB" id="9795188at2"/>
<keyword evidence="2" id="KW-0808">Transferase</keyword>
<evidence type="ECO:0000259" key="1">
    <source>
        <dbReference type="PROSITE" id="PS51186"/>
    </source>
</evidence>
<dbReference type="InterPro" id="IPR000182">
    <property type="entry name" value="GNAT_dom"/>
</dbReference>
<dbReference type="GO" id="GO:0008999">
    <property type="term" value="F:protein-N-terminal-alanine acetyltransferase activity"/>
    <property type="evidence" value="ECO:0007669"/>
    <property type="project" value="TreeGrafter"/>
</dbReference>
<dbReference type="Pfam" id="PF13302">
    <property type="entry name" value="Acetyltransf_3"/>
    <property type="match status" value="1"/>
</dbReference>
<dbReference type="Proteomes" id="UP000321484">
    <property type="component" value="Unassembled WGS sequence"/>
</dbReference>
<feature type="domain" description="N-acetyltransferase" evidence="1">
    <location>
        <begin position="11"/>
        <end position="177"/>
    </location>
</feature>
<dbReference type="InterPro" id="IPR016181">
    <property type="entry name" value="Acyl_CoA_acyltransferase"/>
</dbReference>
<evidence type="ECO:0000313" key="3">
    <source>
        <dbReference type="Proteomes" id="UP000321484"/>
    </source>
</evidence>
<accession>A0A511YV91</accession>
<protein>
    <submittedName>
        <fullName evidence="2">Acetyltransferase</fullName>
    </submittedName>
</protein>
<dbReference type="PANTHER" id="PTHR43441:SF10">
    <property type="entry name" value="ACETYLTRANSFERASE"/>
    <property type="match status" value="1"/>
</dbReference>
<evidence type="ECO:0000313" key="2">
    <source>
        <dbReference type="EMBL" id="GEN79103.1"/>
    </source>
</evidence>
<organism evidence="2 3">
    <name type="scientific">Actinotalea fermentans</name>
    <dbReference type="NCBI Taxonomy" id="43671"/>
    <lineage>
        <taxon>Bacteria</taxon>
        <taxon>Bacillati</taxon>
        <taxon>Actinomycetota</taxon>
        <taxon>Actinomycetes</taxon>
        <taxon>Micrococcales</taxon>
        <taxon>Cellulomonadaceae</taxon>
        <taxon>Actinotalea</taxon>
    </lineage>
</organism>
<dbReference type="RefSeq" id="WP_034249786.1">
    <property type="nucleotide sequence ID" value="NZ_BJYK01000001.1"/>
</dbReference>
<dbReference type="PANTHER" id="PTHR43441">
    <property type="entry name" value="RIBOSOMAL-PROTEIN-SERINE ACETYLTRANSFERASE"/>
    <property type="match status" value="1"/>
</dbReference>
<dbReference type="AlphaFoldDB" id="A0A511YV91"/>
<dbReference type="GO" id="GO:0005737">
    <property type="term" value="C:cytoplasm"/>
    <property type="evidence" value="ECO:0007669"/>
    <property type="project" value="TreeGrafter"/>
</dbReference>
<keyword evidence="3" id="KW-1185">Reference proteome</keyword>
<dbReference type="Gene3D" id="3.40.630.30">
    <property type="match status" value="1"/>
</dbReference>
<reference evidence="2 3" key="1">
    <citation type="submission" date="2019-07" db="EMBL/GenBank/DDBJ databases">
        <title>Whole genome shotgun sequence of Actinotalea fermentans NBRC 105374.</title>
        <authorList>
            <person name="Hosoyama A."/>
            <person name="Uohara A."/>
            <person name="Ohji S."/>
            <person name="Ichikawa N."/>
        </authorList>
    </citation>
    <scope>NUCLEOTIDE SEQUENCE [LARGE SCALE GENOMIC DNA]</scope>
    <source>
        <strain evidence="2 3">NBRC 105374</strain>
    </source>
</reference>
<dbReference type="GO" id="GO:1990189">
    <property type="term" value="F:protein N-terminal-serine acetyltransferase activity"/>
    <property type="evidence" value="ECO:0007669"/>
    <property type="project" value="TreeGrafter"/>
</dbReference>
<comment type="caution">
    <text evidence="2">The sequence shown here is derived from an EMBL/GenBank/DDBJ whole genome shotgun (WGS) entry which is preliminary data.</text>
</comment>
<dbReference type="PROSITE" id="PS51186">
    <property type="entry name" value="GNAT"/>
    <property type="match status" value="1"/>
</dbReference>
<name>A0A511YV91_9CELL</name>
<sequence length="193" mass="21414">MPHPVLTDGVVLLEPPTESDVDAITRACQDPEIARWVPVPQPYAEEHARGFLVNVVRPGWESGGELTWGVREPDGTLLGMIGLHRIEHRTAEIGFWLAPWARHRGVMSRAVALVLGEALDEGGLDLARVTWRAVVGNWPSRRVAWRAGFRVEGTLRAELVLRDGVRRDAWVGTLLRGDPRSPNEPWPHEAPGS</sequence>
<dbReference type="EMBL" id="BJYK01000001">
    <property type="protein sequence ID" value="GEN79103.1"/>
    <property type="molecule type" value="Genomic_DNA"/>
</dbReference>
<dbReference type="InterPro" id="IPR051908">
    <property type="entry name" value="Ribosomal_N-acetyltransferase"/>
</dbReference>
<proteinExistence type="predicted"/>
<gene>
    <name evidence="2" type="ORF">AFE02nite_08370</name>
</gene>
<dbReference type="SUPFAM" id="SSF55729">
    <property type="entry name" value="Acyl-CoA N-acyltransferases (Nat)"/>
    <property type="match status" value="1"/>
</dbReference>